<keyword evidence="1 8" id="KW-0540">Nuclease</keyword>
<keyword evidence="3 8" id="KW-0227">DNA damage</keyword>
<dbReference type="SUPFAM" id="SSF82771">
    <property type="entry name" value="GIY-YIG endonuclease"/>
    <property type="match status" value="1"/>
</dbReference>
<dbReference type="PROSITE" id="PS50164">
    <property type="entry name" value="GIY_YIG"/>
    <property type="match status" value="1"/>
</dbReference>
<feature type="compositionally biased region" description="Low complexity" evidence="9">
    <location>
        <begin position="1"/>
        <end position="10"/>
    </location>
</feature>
<evidence type="ECO:0000256" key="9">
    <source>
        <dbReference type="SAM" id="MobiDB-lite"/>
    </source>
</evidence>
<feature type="compositionally biased region" description="Polar residues" evidence="9">
    <location>
        <begin position="399"/>
        <end position="416"/>
    </location>
</feature>
<keyword evidence="6 8" id="KW-0234">DNA repair</keyword>
<gene>
    <name evidence="11" type="ORF">O181_009960</name>
</gene>
<evidence type="ECO:0000256" key="3">
    <source>
        <dbReference type="ARBA" id="ARBA00022763"/>
    </source>
</evidence>
<dbReference type="Gene3D" id="3.30.40.10">
    <property type="entry name" value="Zinc/RING finger domain, C3HC4 (zinc finger)"/>
    <property type="match status" value="1"/>
</dbReference>
<comment type="subcellular location">
    <subcellularLocation>
        <location evidence="8">Nucleus</location>
    </subcellularLocation>
</comment>
<comment type="cofactor">
    <cofactor evidence="8">
        <name>a divalent metal cation</name>
        <dbReference type="ChEBI" id="CHEBI:60240"/>
    </cofactor>
</comment>
<feature type="domain" description="GIY-YIG" evidence="10">
    <location>
        <begin position="29"/>
        <end position="112"/>
    </location>
</feature>
<evidence type="ECO:0000313" key="11">
    <source>
        <dbReference type="EMBL" id="MBW0470245.1"/>
    </source>
</evidence>
<keyword evidence="2 8" id="KW-0255">Endonuclease</keyword>
<feature type="compositionally biased region" description="Basic residues" evidence="9">
    <location>
        <begin position="457"/>
        <end position="466"/>
    </location>
</feature>
<comment type="similarity">
    <text evidence="8">Belongs to the SLX1 family.</text>
</comment>
<dbReference type="InterPro" id="IPR013083">
    <property type="entry name" value="Znf_RING/FYVE/PHD"/>
</dbReference>
<dbReference type="Pfam" id="PF01541">
    <property type="entry name" value="GIY-YIG"/>
    <property type="match status" value="1"/>
</dbReference>
<evidence type="ECO:0000259" key="10">
    <source>
        <dbReference type="PROSITE" id="PS50164"/>
    </source>
</evidence>
<dbReference type="CDD" id="cd10455">
    <property type="entry name" value="GIY-YIG_SLX1"/>
    <property type="match status" value="1"/>
</dbReference>
<dbReference type="GO" id="GO:0033557">
    <property type="term" value="C:Slx1-Slx4 complex"/>
    <property type="evidence" value="ECO:0007669"/>
    <property type="project" value="UniProtKB-UniRule"/>
</dbReference>
<dbReference type="InterPro" id="IPR050381">
    <property type="entry name" value="SLX1_endonuclease"/>
</dbReference>
<dbReference type="AlphaFoldDB" id="A0A9Q3GKE9"/>
<dbReference type="HAMAP" id="MF_03100">
    <property type="entry name" value="Endonuc_su_Slx1"/>
    <property type="match status" value="1"/>
</dbReference>
<dbReference type="InterPro" id="IPR035901">
    <property type="entry name" value="GIY-YIG_endonuc_sf"/>
</dbReference>
<protein>
    <recommendedName>
        <fullName evidence="10">GIY-YIG domain-containing protein</fullName>
    </recommendedName>
</protein>
<dbReference type="OrthoDB" id="2506497at2759"/>
<dbReference type="EMBL" id="AVOT02002409">
    <property type="protein sequence ID" value="MBW0470245.1"/>
    <property type="molecule type" value="Genomic_DNA"/>
</dbReference>
<dbReference type="InterPro" id="IPR027520">
    <property type="entry name" value="Slx1"/>
</dbReference>
<evidence type="ECO:0000256" key="8">
    <source>
        <dbReference type="HAMAP-Rule" id="MF_03100"/>
    </source>
</evidence>
<dbReference type="PANTHER" id="PTHR20208:SF10">
    <property type="entry name" value="STRUCTURE-SPECIFIC ENDONUCLEASE SUBUNIT SLX1"/>
    <property type="match status" value="1"/>
</dbReference>
<feature type="region of interest" description="Disordered" evidence="9">
    <location>
        <begin position="1"/>
        <end position="20"/>
    </location>
</feature>
<dbReference type="PANTHER" id="PTHR20208">
    <property type="entry name" value="STRUCTURE-SPECIFIC ENDONUCLEASE SUBUNIT SLX1"/>
    <property type="match status" value="1"/>
</dbReference>
<dbReference type="InterPro" id="IPR000305">
    <property type="entry name" value="GIY-YIG_endonuc"/>
</dbReference>
<name>A0A9Q3GKE9_9BASI</name>
<evidence type="ECO:0000313" key="12">
    <source>
        <dbReference type="Proteomes" id="UP000765509"/>
    </source>
</evidence>
<dbReference type="Proteomes" id="UP000765509">
    <property type="component" value="Unassembled WGS sequence"/>
</dbReference>
<sequence length="520" mass="59172">MSSHQISSKSSQKRNTTSTLSPGSHLYCSFYACYLLRSYYNGKVNQRTYIGSTPNPPRRIRQHNGQLKGGAHRTKSFRPWEMELICYGFPSKLIALQFEWVWNTPYKSRHLQFQQPSSNQSISTINQTKKVPIFPKTLGNRLEIKLKILKKMLTTLPWSQYPLKVLFFDESAYQTWFSIDKTSKNLKNSLDNQPSLINARQPDQTYSIQVSFRPEGVDGLRKQRRGIPLSSLDQTKPIEVCDSEAVLEDYEKMEEIRQRSNGQLKCFLCQDDIDIEESLLYAVCFSSICFMSAHLLCLSKHFLNGAPHPTSQSSSPPRRVLPDRGFCPACSIDLRWGELIKGCYRRKTGKVTEDCSSQAEDDSPGFDGEDPNEPKDWSTDDNSSNQDPGFSDPTIGDQHWSNSKQITKQSEFNKSCNAKDKSLTKPIHHNNKKLQINHPKPSAKLAHPKSTLSKSSTAHHTKKRVQAKLSSPSFSDDELLPQSICRKPRTKRTTKNAVQDGEDEPEQDFLQLLEGLEVSD</sequence>
<evidence type="ECO:0000256" key="6">
    <source>
        <dbReference type="ARBA" id="ARBA00023204"/>
    </source>
</evidence>
<proteinExistence type="inferred from homology"/>
<comment type="caution">
    <text evidence="8">Lacks conserved residue(s) required for the propagation of feature annotation.</text>
</comment>
<dbReference type="Pfam" id="PF21202">
    <property type="entry name" value="SLX1_C"/>
    <property type="match status" value="1"/>
</dbReference>
<feature type="region of interest" description="Disordered" evidence="9">
    <location>
        <begin position="354"/>
        <end position="507"/>
    </location>
</feature>
<organism evidence="11 12">
    <name type="scientific">Austropuccinia psidii MF-1</name>
    <dbReference type="NCBI Taxonomy" id="1389203"/>
    <lineage>
        <taxon>Eukaryota</taxon>
        <taxon>Fungi</taxon>
        <taxon>Dikarya</taxon>
        <taxon>Basidiomycota</taxon>
        <taxon>Pucciniomycotina</taxon>
        <taxon>Pucciniomycetes</taxon>
        <taxon>Pucciniales</taxon>
        <taxon>Sphaerophragmiaceae</taxon>
        <taxon>Austropuccinia</taxon>
    </lineage>
</organism>
<keyword evidence="5 8" id="KW-0233">DNA recombination</keyword>
<keyword evidence="7 8" id="KW-0539">Nucleus</keyword>
<dbReference type="GO" id="GO:0000724">
    <property type="term" value="P:double-strand break repair via homologous recombination"/>
    <property type="evidence" value="ECO:0007669"/>
    <property type="project" value="TreeGrafter"/>
</dbReference>
<evidence type="ECO:0000256" key="4">
    <source>
        <dbReference type="ARBA" id="ARBA00022801"/>
    </source>
</evidence>
<keyword evidence="12" id="KW-1185">Reference proteome</keyword>
<evidence type="ECO:0000256" key="5">
    <source>
        <dbReference type="ARBA" id="ARBA00023172"/>
    </source>
</evidence>
<keyword evidence="4 8" id="KW-0378">Hydrolase</keyword>
<feature type="region of interest" description="Disordered" evidence="9">
    <location>
        <begin position="50"/>
        <end position="72"/>
    </location>
</feature>
<evidence type="ECO:0000256" key="2">
    <source>
        <dbReference type="ARBA" id="ARBA00022759"/>
    </source>
</evidence>
<comment type="caution">
    <text evidence="11">The sequence shown here is derived from an EMBL/GenBank/DDBJ whole genome shotgun (WGS) entry which is preliminary data.</text>
</comment>
<dbReference type="GO" id="GO:0017108">
    <property type="term" value="F:5'-flap endonuclease activity"/>
    <property type="evidence" value="ECO:0007669"/>
    <property type="project" value="InterPro"/>
</dbReference>
<feature type="compositionally biased region" description="Acidic residues" evidence="9">
    <location>
        <begin position="359"/>
        <end position="371"/>
    </location>
</feature>
<reference evidence="11" key="1">
    <citation type="submission" date="2021-03" db="EMBL/GenBank/DDBJ databases">
        <title>Draft genome sequence of rust myrtle Austropuccinia psidii MF-1, a brazilian biotype.</title>
        <authorList>
            <person name="Quecine M.C."/>
            <person name="Pachon D.M.R."/>
            <person name="Bonatelli M.L."/>
            <person name="Correr F.H."/>
            <person name="Franceschini L.M."/>
            <person name="Leite T.F."/>
            <person name="Margarido G.R.A."/>
            <person name="Almeida C.A."/>
            <person name="Ferrarezi J.A."/>
            <person name="Labate C.A."/>
        </authorList>
    </citation>
    <scope>NUCLEOTIDE SEQUENCE</scope>
    <source>
        <strain evidence="11">MF-1</strain>
    </source>
</reference>
<dbReference type="Gene3D" id="3.40.1440.10">
    <property type="entry name" value="GIY-YIG endonuclease"/>
    <property type="match status" value="1"/>
</dbReference>
<comment type="subunit">
    <text evidence="8">Forms a heterodimer with SLX4.</text>
</comment>
<evidence type="ECO:0000256" key="7">
    <source>
        <dbReference type="ARBA" id="ARBA00023242"/>
    </source>
</evidence>
<dbReference type="FunFam" id="3.40.1440.10:FF:000006">
    <property type="entry name" value="Structure-specific endonuclease subunit SLX1"/>
    <property type="match status" value="1"/>
</dbReference>
<comment type="function">
    <text evidence="8">Catalytic subunit of the SLX1-SLX4 structure-specific endonuclease that resolves DNA secondary structures generated during DNA repair and recombination. Has endonuclease activity towards branched DNA substrates, introducing single-strand cuts in duplex DNA close to junctions with ss-DNA.</text>
</comment>
<evidence type="ECO:0000256" key="1">
    <source>
        <dbReference type="ARBA" id="ARBA00022722"/>
    </source>
</evidence>
<dbReference type="InterPro" id="IPR048749">
    <property type="entry name" value="SLX1_C"/>
</dbReference>
<dbReference type="GO" id="GO:0008821">
    <property type="term" value="F:crossover junction DNA endonuclease activity"/>
    <property type="evidence" value="ECO:0007669"/>
    <property type="project" value="TreeGrafter"/>
</dbReference>
<accession>A0A9Q3GKE9</accession>